<dbReference type="GO" id="GO:0005739">
    <property type="term" value="C:mitochondrion"/>
    <property type="evidence" value="ECO:0007669"/>
    <property type="project" value="TreeGrafter"/>
</dbReference>
<dbReference type="PANTHER" id="PTHR45688:SF13">
    <property type="entry name" value="ALANINE--GLYOXYLATE AMINOTRANSFERASE 2-LIKE"/>
    <property type="match status" value="1"/>
</dbReference>
<dbReference type="InterPro" id="IPR015424">
    <property type="entry name" value="PyrdxlP-dep_Trfase"/>
</dbReference>
<dbReference type="PANTHER" id="PTHR45688">
    <property type="match status" value="1"/>
</dbReference>
<proteinExistence type="inferred from homology"/>
<evidence type="ECO:0000256" key="1">
    <source>
        <dbReference type="ARBA" id="ARBA00008954"/>
    </source>
</evidence>
<sequence length="172" mass="19205">MCIMSGVHHALNPDPYRGCFGSDRLKYAKDVKSLIDYGTSDRVANFIAEAIQGVGGHAVLKVIKKEQLQQNAFVIGSYLKECLMYRKEKYKIIRDVRGRGLILRLELVTDHQLKTPAKVDTLGIMDSMNEMGVLVGKCGFHGIVFRVTPPLCLSKEDADYFADVVDHAMSKI</sequence>
<evidence type="ECO:0000313" key="2">
    <source>
        <dbReference type="EMBL" id="KAF6134103.1"/>
    </source>
</evidence>
<name>A0A7J7KUR0_9MAGN</name>
<keyword evidence="3" id="KW-1185">Reference proteome</keyword>
<dbReference type="InterPro" id="IPR005814">
    <property type="entry name" value="Aminotrans_3"/>
</dbReference>
<comment type="caution">
    <text evidence="2">The sequence shown here is derived from an EMBL/GenBank/DDBJ whole genome shotgun (WGS) entry which is preliminary data.</text>
</comment>
<dbReference type="EMBL" id="JACGCM010002891">
    <property type="protein sequence ID" value="KAF6134103.1"/>
    <property type="molecule type" value="Genomic_DNA"/>
</dbReference>
<dbReference type="InterPro" id="IPR015422">
    <property type="entry name" value="PyrdxlP-dep_Trfase_small"/>
</dbReference>
<dbReference type="Pfam" id="PF00202">
    <property type="entry name" value="Aminotran_3"/>
    <property type="match status" value="1"/>
</dbReference>
<dbReference type="GO" id="GO:0008483">
    <property type="term" value="F:transaminase activity"/>
    <property type="evidence" value="ECO:0007669"/>
    <property type="project" value="InterPro"/>
</dbReference>
<evidence type="ECO:0000313" key="3">
    <source>
        <dbReference type="Proteomes" id="UP000541444"/>
    </source>
</evidence>
<dbReference type="Proteomes" id="UP000541444">
    <property type="component" value="Unassembled WGS sequence"/>
</dbReference>
<dbReference type="GO" id="GO:0030170">
    <property type="term" value="F:pyridoxal phosphate binding"/>
    <property type="evidence" value="ECO:0007669"/>
    <property type="project" value="InterPro"/>
</dbReference>
<dbReference type="AlphaFoldDB" id="A0A7J7KUR0"/>
<gene>
    <name evidence="2" type="ORF">GIB67_035657</name>
</gene>
<comment type="similarity">
    <text evidence="1">Belongs to the class-III pyridoxal-phosphate-dependent aminotransferase family.</text>
</comment>
<protein>
    <submittedName>
        <fullName evidence="2">Uncharacterized protein</fullName>
    </submittedName>
</protein>
<dbReference type="OrthoDB" id="10261433at2759"/>
<dbReference type="SUPFAM" id="SSF53383">
    <property type="entry name" value="PLP-dependent transferases"/>
    <property type="match status" value="1"/>
</dbReference>
<dbReference type="Gene3D" id="3.90.1150.10">
    <property type="entry name" value="Aspartate Aminotransferase, domain 1"/>
    <property type="match status" value="1"/>
</dbReference>
<organism evidence="2 3">
    <name type="scientific">Kingdonia uniflora</name>
    <dbReference type="NCBI Taxonomy" id="39325"/>
    <lineage>
        <taxon>Eukaryota</taxon>
        <taxon>Viridiplantae</taxon>
        <taxon>Streptophyta</taxon>
        <taxon>Embryophyta</taxon>
        <taxon>Tracheophyta</taxon>
        <taxon>Spermatophyta</taxon>
        <taxon>Magnoliopsida</taxon>
        <taxon>Ranunculales</taxon>
        <taxon>Circaeasteraceae</taxon>
        <taxon>Kingdonia</taxon>
    </lineage>
</organism>
<accession>A0A7J7KUR0</accession>
<reference evidence="2 3" key="1">
    <citation type="journal article" date="2020" name="IScience">
        <title>Genome Sequencing of the Endangered Kingdonia uniflora (Circaeasteraceae, Ranunculales) Reveals Potential Mechanisms of Evolutionary Specialization.</title>
        <authorList>
            <person name="Sun Y."/>
            <person name="Deng T."/>
            <person name="Zhang A."/>
            <person name="Moore M.J."/>
            <person name="Landis J.B."/>
            <person name="Lin N."/>
            <person name="Zhang H."/>
            <person name="Zhang X."/>
            <person name="Huang J."/>
            <person name="Zhang X."/>
            <person name="Sun H."/>
            <person name="Wang H."/>
        </authorList>
    </citation>
    <scope>NUCLEOTIDE SEQUENCE [LARGE SCALE GENOMIC DNA]</scope>
    <source>
        <strain evidence="2">TB1705</strain>
        <tissue evidence="2">Leaf</tissue>
    </source>
</reference>